<reference evidence="2" key="1">
    <citation type="journal article" date="2020" name="Stud. Mycol.">
        <title>101 Dothideomycetes genomes: a test case for predicting lifestyles and emergence of pathogens.</title>
        <authorList>
            <person name="Haridas S."/>
            <person name="Albert R."/>
            <person name="Binder M."/>
            <person name="Bloem J."/>
            <person name="Labutti K."/>
            <person name="Salamov A."/>
            <person name="Andreopoulos B."/>
            <person name="Baker S."/>
            <person name="Barry K."/>
            <person name="Bills G."/>
            <person name="Bluhm B."/>
            <person name="Cannon C."/>
            <person name="Castanera R."/>
            <person name="Culley D."/>
            <person name="Daum C."/>
            <person name="Ezra D."/>
            <person name="Gonzalez J."/>
            <person name="Henrissat B."/>
            <person name="Kuo A."/>
            <person name="Liang C."/>
            <person name="Lipzen A."/>
            <person name="Lutzoni F."/>
            <person name="Magnuson J."/>
            <person name="Mondo S."/>
            <person name="Nolan M."/>
            <person name="Ohm R."/>
            <person name="Pangilinan J."/>
            <person name="Park H.-J."/>
            <person name="Ramirez L."/>
            <person name="Alfaro M."/>
            <person name="Sun H."/>
            <person name="Tritt A."/>
            <person name="Yoshinaga Y."/>
            <person name="Zwiers L.-H."/>
            <person name="Turgeon B."/>
            <person name="Goodwin S."/>
            <person name="Spatafora J."/>
            <person name="Crous P."/>
            <person name="Grigoriev I."/>
        </authorList>
    </citation>
    <scope>NUCLEOTIDE SEQUENCE</scope>
    <source>
        <strain evidence="2">CBS 122681</strain>
    </source>
</reference>
<proteinExistence type="predicted"/>
<evidence type="ECO:0000313" key="2">
    <source>
        <dbReference type="EMBL" id="KAF2650387.1"/>
    </source>
</evidence>
<dbReference type="OrthoDB" id="10648721at2759"/>
<protein>
    <submittedName>
        <fullName evidence="2">Uncharacterized protein</fullName>
    </submittedName>
</protein>
<name>A0A6A6STL1_9PLEO</name>
<sequence length="173" mass="18974">MAPLLKTRPRVCRERPASSAQCGRDTETSGFERRYPAGGARPRSLLEVQSFESAQKHPAHFCPFPYTLAASCRGTASPRAPERSCGFRASIIAYPWTPRDIWLLQKQSVAQSTTSACGCCTPPSVDSTTTQFQTGTSPKPIILTVLRAAGPPRLSVRLDRVFKSRSLDPSFRC</sequence>
<evidence type="ECO:0000313" key="3">
    <source>
        <dbReference type="Proteomes" id="UP000799324"/>
    </source>
</evidence>
<dbReference type="Proteomes" id="UP000799324">
    <property type="component" value="Unassembled WGS sequence"/>
</dbReference>
<feature type="region of interest" description="Disordered" evidence="1">
    <location>
        <begin position="16"/>
        <end position="38"/>
    </location>
</feature>
<feature type="compositionally biased region" description="Basic and acidic residues" evidence="1">
    <location>
        <begin position="24"/>
        <end position="35"/>
    </location>
</feature>
<dbReference type="AlphaFoldDB" id="A0A6A6STL1"/>
<accession>A0A6A6STL1</accession>
<gene>
    <name evidence="2" type="ORF">K491DRAFT_133374</name>
</gene>
<dbReference type="EMBL" id="MU004456">
    <property type="protein sequence ID" value="KAF2650387.1"/>
    <property type="molecule type" value="Genomic_DNA"/>
</dbReference>
<keyword evidence="3" id="KW-1185">Reference proteome</keyword>
<evidence type="ECO:0000256" key="1">
    <source>
        <dbReference type="SAM" id="MobiDB-lite"/>
    </source>
</evidence>
<organism evidence="2 3">
    <name type="scientific">Lophiostoma macrostomum CBS 122681</name>
    <dbReference type="NCBI Taxonomy" id="1314788"/>
    <lineage>
        <taxon>Eukaryota</taxon>
        <taxon>Fungi</taxon>
        <taxon>Dikarya</taxon>
        <taxon>Ascomycota</taxon>
        <taxon>Pezizomycotina</taxon>
        <taxon>Dothideomycetes</taxon>
        <taxon>Pleosporomycetidae</taxon>
        <taxon>Pleosporales</taxon>
        <taxon>Lophiostomataceae</taxon>
        <taxon>Lophiostoma</taxon>
    </lineage>
</organism>